<comment type="caution">
    <text evidence="3">The sequence shown here is derived from an EMBL/GenBank/DDBJ whole genome shotgun (WGS) entry which is preliminary data.</text>
</comment>
<keyword evidence="2" id="KW-0808">Transferase</keyword>
<dbReference type="Gene3D" id="3.40.50.150">
    <property type="entry name" value="Vaccinia Virus protein VP39"/>
    <property type="match status" value="1"/>
</dbReference>
<dbReference type="EMBL" id="PEYY01000051">
    <property type="protein sequence ID" value="PIS18084.1"/>
    <property type="molecule type" value="Genomic_DNA"/>
</dbReference>
<evidence type="ECO:0000256" key="2">
    <source>
        <dbReference type="ARBA" id="ARBA00022679"/>
    </source>
</evidence>
<dbReference type="GO" id="GO:0008168">
    <property type="term" value="F:methyltransferase activity"/>
    <property type="evidence" value="ECO:0007669"/>
    <property type="project" value="UniProtKB-KW"/>
</dbReference>
<dbReference type="PANTHER" id="PTHR13069:SF21">
    <property type="entry name" value="ALKYLATED DNA REPAIR PROTEIN ALKB HOMOLOG 8"/>
    <property type="match status" value="1"/>
</dbReference>
<sequence length="273" mass="31268">MTAMAVTPERVRIGLVVSSFSVSSDRVIWPLASFCLYVFNLVDFLVRCEGMSDITKSVQQMYDEIGVHFSRTRQKTYGSTSLNWPITDKYLKKLKSGERVLDIGCGNGKLVSGLPKGVKYTGTDFSRTLLAEARVLFPEREFIFGNLVESSHWIKLREFEAIFCVAVLHHIPEKSQQLYVLKQIKKHLAKDGGFLYLAVWNLWQEKFAQYEIDDHFEVPYNIKWKRYCTPYDVSSLSDLMGEAGLDLQEIFYADHEGNKTDILHGENLVCVAK</sequence>
<organism evidence="3 4">
    <name type="scientific">Candidatus Collierbacteria bacterium CG09_land_8_20_14_0_10_46_12</name>
    <dbReference type="NCBI Taxonomy" id="1974533"/>
    <lineage>
        <taxon>Bacteria</taxon>
        <taxon>Candidatus Collieribacteriota</taxon>
    </lineage>
</organism>
<evidence type="ECO:0008006" key="5">
    <source>
        <dbReference type="Google" id="ProtNLM"/>
    </source>
</evidence>
<evidence type="ECO:0000256" key="1">
    <source>
        <dbReference type="ARBA" id="ARBA00022603"/>
    </source>
</evidence>
<name>A0A2H0WZK8_9BACT</name>
<protein>
    <recommendedName>
        <fullName evidence="5">Methyltransferase domain-containing protein</fullName>
    </recommendedName>
</protein>
<dbReference type="Pfam" id="PF13489">
    <property type="entry name" value="Methyltransf_23"/>
    <property type="match status" value="1"/>
</dbReference>
<dbReference type="GO" id="GO:0032259">
    <property type="term" value="P:methylation"/>
    <property type="evidence" value="ECO:0007669"/>
    <property type="project" value="UniProtKB-KW"/>
</dbReference>
<accession>A0A2H0WZK8</accession>
<keyword evidence="1" id="KW-0489">Methyltransferase</keyword>
<evidence type="ECO:0000313" key="3">
    <source>
        <dbReference type="EMBL" id="PIS18084.1"/>
    </source>
</evidence>
<evidence type="ECO:0000313" key="4">
    <source>
        <dbReference type="Proteomes" id="UP000229574"/>
    </source>
</evidence>
<dbReference type="InterPro" id="IPR029063">
    <property type="entry name" value="SAM-dependent_MTases_sf"/>
</dbReference>
<proteinExistence type="predicted"/>
<dbReference type="AlphaFoldDB" id="A0A2H0WZK8"/>
<gene>
    <name evidence="3" type="ORF">COT54_01205</name>
</gene>
<dbReference type="InterPro" id="IPR051422">
    <property type="entry name" value="AlkB_tRNA_MeTrf/Diox"/>
</dbReference>
<reference evidence="4" key="1">
    <citation type="submission" date="2017-09" db="EMBL/GenBank/DDBJ databases">
        <title>Depth-based differentiation of microbial function through sediment-hosted aquifers and enrichment of novel symbionts in the deep terrestrial subsurface.</title>
        <authorList>
            <person name="Probst A.J."/>
            <person name="Ladd B."/>
            <person name="Jarett J.K."/>
            <person name="Geller-Mcgrath D.E."/>
            <person name="Sieber C.M.K."/>
            <person name="Emerson J.B."/>
            <person name="Anantharaman K."/>
            <person name="Thomas B.C."/>
            <person name="Malmstrom R."/>
            <person name="Stieglmeier M."/>
            <person name="Klingl A."/>
            <person name="Woyke T."/>
            <person name="Ryan C.M."/>
            <person name="Banfield J.F."/>
        </authorList>
    </citation>
    <scope>NUCLEOTIDE SEQUENCE [LARGE SCALE GENOMIC DNA]</scope>
</reference>
<dbReference type="SUPFAM" id="SSF53335">
    <property type="entry name" value="S-adenosyl-L-methionine-dependent methyltransferases"/>
    <property type="match status" value="1"/>
</dbReference>
<dbReference type="CDD" id="cd02440">
    <property type="entry name" value="AdoMet_MTases"/>
    <property type="match status" value="1"/>
</dbReference>
<dbReference type="Proteomes" id="UP000229574">
    <property type="component" value="Unassembled WGS sequence"/>
</dbReference>
<dbReference type="PANTHER" id="PTHR13069">
    <property type="entry name" value="ALKYLATED DNA REPAIR PROTEIN ALKB HOMOLOG 8"/>
    <property type="match status" value="1"/>
</dbReference>